<dbReference type="Pfam" id="PF07859">
    <property type="entry name" value="Abhydrolase_3"/>
    <property type="match status" value="1"/>
</dbReference>
<organism evidence="4 5">
    <name type="scientific">Sphagnurus paluster</name>
    <dbReference type="NCBI Taxonomy" id="117069"/>
    <lineage>
        <taxon>Eukaryota</taxon>
        <taxon>Fungi</taxon>
        <taxon>Dikarya</taxon>
        <taxon>Basidiomycota</taxon>
        <taxon>Agaricomycotina</taxon>
        <taxon>Agaricomycetes</taxon>
        <taxon>Agaricomycetidae</taxon>
        <taxon>Agaricales</taxon>
        <taxon>Tricholomatineae</taxon>
        <taxon>Lyophyllaceae</taxon>
        <taxon>Sphagnurus</taxon>
    </lineage>
</organism>
<feature type="compositionally biased region" description="Basic and acidic residues" evidence="2">
    <location>
        <begin position="543"/>
        <end position="557"/>
    </location>
</feature>
<sequence>MPVNALTTEAGLKVGPVLLETLIKHYFDRNKKTTADGKPITPLRQDELMYDQVFNVVKSFLRASSLVDAQWITARKDWQQAKRRKSTHGKAKDSEPAPSAGDAPTEMGGDSETYDKNMDEMRCGYYFGSVDQERYSIQRHARKINGRVFGKALINVVCEDLFLIRPPPEAAHTPVNPAHIVVAGDSAGGGISLALLQVIRDSGLPMPAGGVLISPWCDLTHSFSSVHTNTATQDVIPEWGLSLQKPSVLWPPPPDELSNRVHASLRSRIREVFRTDQPYDPTTTMLSMAQSPSATGHPVDVGTTAPLPSSATKHYKQTVSLVTRSGETLSTSNQLHLYTQNSLITHPLVSPVMSYLGGLPPLLFIASDKEVLRDEIIYTAHKAANPEKYPIKDETRALYPVLEGIEGRYKPTKVHLQVYDDAAHVLPVLFPFTTPAKFCFRAIATFCKQVTSQMAGIPASPASPSTPMPSPPSSPFNGSFSRLNTHSSFGTLRSKSRRGSTKATEIDELGEFGSASPGTMPSEPSRRQSLKRSFSLRISRTASEIRSRGTSRARSEVGVEDAVPSGPLQYKDLITPSDEADPTLPFTASPKLQAEEVVLFAGDPLVYGEPFGAPWDGTMIRERVSTQGIIRPLEPEAELGALATEPDAIGKISELTLRRYLDAQAKFDKKFAHTIRIIEKDRRRNLTLARKDIQRNMEVLHTTLLRDEEEAGKGTSPGIKEGLLASPGSWTWAWALDGKERPPPSSIASRRDTAEARRLAKFADQALLQDDQALSANRFWSAVVNFLTVTHEKDHPIIDPLNTHPLKKRPSLISWFRHRDSPSGKTDEER</sequence>
<feature type="region of interest" description="Disordered" evidence="2">
    <location>
        <begin position="78"/>
        <end position="114"/>
    </location>
</feature>
<proteinExistence type="predicted"/>
<dbReference type="PANTHER" id="PTHR48081:SF19">
    <property type="entry name" value="AB HYDROLASE SUPERFAMILY PROTEIN C4A8.06C"/>
    <property type="match status" value="1"/>
</dbReference>
<evidence type="ECO:0000259" key="3">
    <source>
        <dbReference type="Pfam" id="PF07859"/>
    </source>
</evidence>
<dbReference type="Proteomes" id="UP000717328">
    <property type="component" value="Unassembled WGS sequence"/>
</dbReference>
<dbReference type="OrthoDB" id="1662883at2759"/>
<dbReference type="AlphaFoldDB" id="A0A9P7FXV0"/>
<keyword evidence="5" id="KW-1185">Reference proteome</keyword>
<name>A0A9P7FXV0_9AGAR</name>
<dbReference type="SUPFAM" id="SSF53474">
    <property type="entry name" value="alpha/beta-Hydrolases"/>
    <property type="match status" value="1"/>
</dbReference>
<evidence type="ECO:0000256" key="1">
    <source>
        <dbReference type="ARBA" id="ARBA00022801"/>
    </source>
</evidence>
<feature type="compositionally biased region" description="Polar residues" evidence="2">
    <location>
        <begin position="482"/>
        <end position="493"/>
    </location>
</feature>
<gene>
    <name evidence="4" type="ORF">H0H81_006698</name>
</gene>
<dbReference type="InterPro" id="IPR013094">
    <property type="entry name" value="AB_hydrolase_3"/>
</dbReference>
<reference evidence="4" key="2">
    <citation type="submission" date="2021-10" db="EMBL/GenBank/DDBJ databases">
        <title>Phylogenomics reveals ancestral predisposition of the termite-cultivated fungus Termitomyces towards a domesticated lifestyle.</title>
        <authorList>
            <person name="Auxier B."/>
            <person name="Grum-Grzhimaylo A."/>
            <person name="Cardenas M.E."/>
            <person name="Lodge J.D."/>
            <person name="Laessoe T."/>
            <person name="Pedersen O."/>
            <person name="Smith M.E."/>
            <person name="Kuyper T.W."/>
            <person name="Franco-Molano E.A."/>
            <person name="Baroni T.J."/>
            <person name="Aanen D.K."/>
        </authorList>
    </citation>
    <scope>NUCLEOTIDE SEQUENCE</scope>
    <source>
        <strain evidence="4">D49</strain>
    </source>
</reference>
<evidence type="ECO:0000313" key="4">
    <source>
        <dbReference type="EMBL" id="KAG5639109.1"/>
    </source>
</evidence>
<feature type="compositionally biased region" description="Pro residues" evidence="2">
    <location>
        <begin position="464"/>
        <end position="474"/>
    </location>
</feature>
<dbReference type="EMBL" id="JABCKI010005731">
    <property type="protein sequence ID" value="KAG5639109.1"/>
    <property type="molecule type" value="Genomic_DNA"/>
</dbReference>
<dbReference type="Gene3D" id="3.40.50.1820">
    <property type="entry name" value="alpha/beta hydrolase"/>
    <property type="match status" value="1"/>
</dbReference>
<comment type="caution">
    <text evidence="4">The sequence shown here is derived from an EMBL/GenBank/DDBJ whole genome shotgun (WGS) entry which is preliminary data.</text>
</comment>
<feature type="region of interest" description="Disordered" evidence="2">
    <location>
        <begin position="456"/>
        <end position="564"/>
    </location>
</feature>
<dbReference type="GO" id="GO:0016787">
    <property type="term" value="F:hydrolase activity"/>
    <property type="evidence" value="ECO:0007669"/>
    <property type="project" value="UniProtKB-KW"/>
</dbReference>
<dbReference type="PANTHER" id="PTHR48081">
    <property type="entry name" value="AB HYDROLASE SUPERFAMILY PROTEIN C4A8.06C"/>
    <property type="match status" value="1"/>
</dbReference>
<dbReference type="InterPro" id="IPR029058">
    <property type="entry name" value="AB_hydrolase_fold"/>
</dbReference>
<accession>A0A9P7FXV0</accession>
<evidence type="ECO:0000256" key="2">
    <source>
        <dbReference type="SAM" id="MobiDB-lite"/>
    </source>
</evidence>
<evidence type="ECO:0000313" key="5">
    <source>
        <dbReference type="Proteomes" id="UP000717328"/>
    </source>
</evidence>
<reference evidence="4" key="1">
    <citation type="submission" date="2021-02" db="EMBL/GenBank/DDBJ databases">
        <authorList>
            <person name="Nieuwenhuis M."/>
            <person name="Van De Peppel L.J.J."/>
        </authorList>
    </citation>
    <scope>NUCLEOTIDE SEQUENCE</scope>
    <source>
        <strain evidence="4">D49</strain>
    </source>
</reference>
<feature type="domain" description="Alpha/beta hydrolase fold-3" evidence="3">
    <location>
        <begin position="174"/>
        <end position="230"/>
    </location>
</feature>
<keyword evidence="1" id="KW-0378">Hydrolase</keyword>
<protein>
    <recommendedName>
        <fullName evidence="3">Alpha/beta hydrolase fold-3 domain-containing protein</fullName>
    </recommendedName>
</protein>
<dbReference type="InterPro" id="IPR050300">
    <property type="entry name" value="GDXG_lipolytic_enzyme"/>
</dbReference>